<evidence type="ECO:0000313" key="3">
    <source>
        <dbReference type="EMBL" id="KAJ2675707.1"/>
    </source>
</evidence>
<name>A0A9W8G6F7_9FUNG</name>
<evidence type="ECO:0000313" key="4">
    <source>
        <dbReference type="Proteomes" id="UP001151518"/>
    </source>
</evidence>
<dbReference type="Proteomes" id="UP001151518">
    <property type="component" value="Unassembled WGS sequence"/>
</dbReference>
<organism evidence="3 4">
    <name type="scientific">Coemansia spiralis</name>
    <dbReference type="NCBI Taxonomy" id="417178"/>
    <lineage>
        <taxon>Eukaryota</taxon>
        <taxon>Fungi</taxon>
        <taxon>Fungi incertae sedis</taxon>
        <taxon>Zoopagomycota</taxon>
        <taxon>Kickxellomycotina</taxon>
        <taxon>Kickxellomycetes</taxon>
        <taxon>Kickxellales</taxon>
        <taxon>Kickxellaceae</taxon>
        <taxon>Coemansia</taxon>
    </lineage>
</organism>
<proteinExistence type="predicted"/>
<reference evidence="3" key="1">
    <citation type="submission" date="2022-07" db="EMBL/GenBank/DDBJ databases">
        <title>Phylogenomic reconstructions and comparative analyses of Kickxellomycotina fungi.</title>
        <authorList>
            <person name="Reynolds N.K."/>
            <person name="Stajich J.E."/>
            <person name="Barry K."/>
            <person name="Grigoriev I.V."/>
            <person name="Crous P."/>
            <person name="Smith M.E."/>
        </authorList>
    </citation>
    <scope>NUCLEOTIDE SEQUENCE</scope>
    <source>
        <strain evidence="3">NRRL 3115</strain>
    </source>
</reference>
<keyword evidence="2" id="KW-0732">Signal</keyword>
<sequence>MLFKNAIPIFASATLALAIGMPDAPAATDPIEEVGYAPQTLVAAQQYSINRPSLFQAVARVGESQSDNISDEELLLTDLFNSSSEEEQKESSSHEHSSGANLKHVSGVSAALAVSVGAILAYM</sequence>
<evidence type="ECO:0000256" key="1">
    <source>
        <dbReference type="SAM" id="MobiDB-lite"/>
    </source>
</evidence>
<dbReference type="EMBL" id="JANBTW010000046">
    <property type="protein sequence ID" value="KAJ2675707.1"/>
    <property type="molecule type" value="Genomic_DNA"/>
</dbReference>
<feature type="signal peptide" evidence="2">
    <location>
        <begin position="1"/>
        <end position="18"/>
    </location>
</feature>
<comment type="caution">
    <text evidence="3">The sequence shown here is derived from an EMBL/GenBank/DDBJ whole genome shotgun (WGS) entry which is preliminary data.</text>
</comment>
<protein>
    <submittedName>
        <fullName evidence="3">Uncharacterized protein</fullName>
    </submittedName>
</protein>
<accession>A0A9W8G6F7</accession>
<dbReference type="AlphaFoldDB" id="A0A9W8G6F7"/>
<feature type="region of interest" description="Disordered" evidence="1">
    <location>
        <begin position="82"/>
        <end position="101"/>
    </location>
</feature>
<gene>
    <name evidence="3" type="ORF">GGI25_003905</name>
</gene>
<dbReference type="OrthoDB" id="5599402at2759"/>
<feature type="chain" id="PRO_5040918120" evidence="2">
    <location>
        <begin position="19"/>
        <end position="123"/>
    </location>
</feature>
<evidence type="ECO:0000256" key="2">
    <source>
        <dbReference type="SAM" id="SignalP"/>
    </source>
</evidence>